<dbReference type="EMBL" id="LCFB01000046">
    <property type="protein sequence ID" value="KKS83220.1"/>
    <property type="molecule type" value="Genomic_DNA"/>
</dbReference>
<feature type="domain" description="Starch synthase catalytic" evidence="8">
    <location>
        <begin position="24"/>
        <end position="266"/>
    </location>
</feature>
<evidence type="ECO:0000256" key="3">
    <source>
        <dbReference type="ARBA" id="ARBA00012588"/>
    </source>
</evidence>
<sequence>MRWPARKAHRSCPYFMTAKHTPLKIFFVAAEVAPFATVGGLSQVMYFLPRALAKLGHEVIMFMPKYGTIDEKKYGIKPFLSELKVSTGETSGVTELICNVKVWSRRYAPTVYFLENMEYYEKRANVYGYTDDPTRFALLSRGALEFLDQISLKPDLIHANDWHTGYLVNYSRNILQTRQSLRNSAAIFTIHNLQHQGLTDFRYASPLDFDDGQGPLASFFSPRLKKQNALKRGIIYADLVNAVSERYSREIMTTEYGEGLDQLLKEVRGKVYGVLNGLDYDDFNPNTDKLIKKNYSLKTVTDRQENKIELQKEFNLPVDPDIPILAMSGRLDDQKGLELVMKILPYLLEEYDMQFIILGSGDNRYREYFTKLEAQYPKQVGTHLMSNWQLPRKIYAGT</sequence>
<evidence type="ECO:0000256" key="5">
    <source>
        <dbReference type="ARBA" id="ARBA00022679"/>
    </source>
</evidence>
<feature type="transmembrane region" description="Helical" evidence="7">
    <location>
        <begin position="25"/>
        <end position="48"/>
    </location>
</feature>
<keyword evidence="4" id="KW-0328">Glycosyltransferase</keyword>
<dbReference type="AlphaFoldDB" id="A0A0G1CC31"/>
<dbReference type="NCBIfam" id="TIGR02095">
    <property type="entry name" value="glgA"/>
    <property type="match status" value="1"/>
</dbReference>
<organism evidence="9 10">
    <name type="scientific">Candidatus Gottesmanbacteria bacterium GW2011_GWA1_43_11</name>
    <dbReference type="NCBI Taxonomy" id="1618436"/>
    <lineage>
        <taxon>Bacteria</taxon>
        <taxon>Candidatus Gottesmaniibacteriota</taxon>
    </lineage>
</organism>
<evidence type="ECO:0000256" key="2">
    <source>
        <dbReference type="ARBA" id="ARBA00010281"/>
    </source>
</evidence>
<keyword evidence="6" id="KW-0320">Glycogen biosynthesis</keyword>
<dbReference type="InterPro" id="IPR011835">
    <property type="entry name" value="GS/SS"/>
</dbReference>
<dbReference type="GO" id="GO:0004373">
    <property type="term" value="F:alpha-1,4-glucan glucosyltransferase (UDP-glucose donor) activity"/>
    <property type="evidence" value="ECO:0007669"/>
    <property type="project" value="InterPro"/>
</dbReference>
<dbReference type="STRING" id="1618436.UV59_C0046G0001"/>
<dbReference type="PANTHER" id="PTHR45825">
    <property type="entry name" value="GRANULE-BOUND STARCH SYNTHASE 1, CHLOROPLASTIC/AMYLOPLASTIC"/>
    <property type="match status" value="1"/>
</dbReference>
<evidence type="ECO:0000313" key="9">
    <source>
        <dbReference type="EMBL" id="KKS83220.1"/>
    </source>
</evidence>
<evidence type="ECO:0000256" key="4">
    <source>
        <dbReference type="ARBA" id="ARBA00022676"/>
    </source>
</evidence>
<gene>
    <name evidence="9" type="ORF">UV59_C0046G0001</name>
</gene>
<evidence type="ECO:0000256" key="7">
    <source>
        <dbReference type="SAM" id="Phobius"/>
    </source>
</evidence>
<feature type="non-terminal residue" evidence="9">
    <location>
        <position position="398"/>
    </location>
</feature>
<keyword evidence="7" id="KW-0472">Membrane</keyword>
<dbReference type="CDD" id="cd03791">
    <property type="entry name" value="GT5_Glycogen_synthase_DULL1-like"/>
    <property type="match status" value="1"/>
</dbReference>
<proteinExistence type="inferred from homology"/>
<dbReference type="Gene3D" id="3.40.50.2000">
    <property type="entry name" value="Glycogen Phosphorylase B"/>
    <property type="match status" value="2"/>
</dbReference>
<protein>
    <recommendedName>
        <fullName evidence="3">starch synthase</fullName>
        <ecNumber evidence="3">2.4.1.21</ecNumber>
    </recommendedName>
</protein>
<dbReference type="Proteomes" id="UP000034543">
    <property type="component" value="Unassembled WGS sequence"/>
</dbReference>
<comment type="catalytic activity">
    <reaction evidence="1">
        <text>[(1-&gt;4)-alpha-D-glucosyl](n) + ADP-alpha-D-glucose = [(1-&gt;4)-alpha-D-glucosyl](n+1) + ADP + H(+)</text>
        <dbReference type="Rhea" id="RHEA:18189"/>
        <dbReference type="Rhea" id="RHEA-COMP:9584"/>
        <dbReference type="Rhea" id="RHEA-COMP:9587"/>
        <dbReference type="ChEBI" id="CHEBI:15378"/>
        <dbReference type="ChEBI" id="CHEBI:15444"/>
        <dbReference type="ChEBI" id="CHEBI:57498"/>
        <dbReference type="ChEBI" id="CHEBI:456216"/>
        <dbReference type="EC" id="2.4.1.21"/>
    </reaction>
</comment>
<dbReference type="PANTHER" id="PTHR45825:SF11">
    <property type="entry name" value="ALPHA AMYLASE DOMAIN-CONTAINING PROTEIN"/>
    <property type="match status" value="1"/>
</dbReference>
<keyword evidence="5" id="KW-0808">Transferase</keyword>
<evidence type="ECO:0000259" key="8">
    <source>
        <dbReference type="Pfam" id="PF08323"/>
    </source>
</evidence>
<reference evidence="9 10" key="1">
    <citation type="journal article" date="2015" name="Nature">
        <title>rRNA introns, odd ribosomes, and small enigmatic genomes across a large radiation of phyla.</title>
        <authorList>
            <person name="Brown C.T."/>
            <person name="Hug L.A."/>
            <person name="Thomas B.C."/>
            <person name="Sharon I."/>
            <person name="Castelle C.J."/>
            <person name="Singh A."/>
            <person name="Wilkins M.J."/>
            <person name="Williams K.H."/>
            <person name="Banfield J.F."/>
        </authorList>
    </citation>
    <scope>NUCLEOTIDE SEQUENCE [LARGE SCALE GENOMIC DNA]</scope>
</reference>
<dbReference type="GO" id="GO:0009011">
    <property type="term" value="F:alpha-1,4-glucan glucosyltransferase (ADP-glucose donor) activity"/>
    <property type="evidence" value="ECO:0007669"/>
    <property type="project" value="UniProtKB-EC"/>
</dbReference>
<evidence type="ECO:0000313" key="10">
    <source>
        <dbReference type="Proteomes" id="UP000034543"/>
    </source>
</evidence>
<evidence type="ECO:0000256" key="1">
    <source>
        <dbReference type="ARBA" id="ARBA00001478"/>
    </source>
</evidence>
<evidence type="ECO:0000256" key="6">
    <source>
        <dbReference type="ARBA" id="ARBA00023056"/>
    </source>
</evidence>
<name>A0A0G1CC31_9BACT</name>
<dbReference type="EC" id="2.4.1.21" evidence="3"/>
<keyword evidence="7" id="KW-0812">Transmembrane</keyword>
<dbReference type="InterPro" id="IPR013534">
    <property type="entry name" value="Starch_synth_cat_dom"/>
</dbReference>
<accession>A0A0G1CC31</accession>
<keyword evidence="7" id="KW-1133">Transmembrane helix</keyword>
<dbReference type="SUPFAM" id="SSF53756">
    <property type="entry name" value="UDP-Glycosyltransferase/glycogen phosphorylase"/>
    <property type="match status" value="1"/>
</dbReference>
<comment type="caution">
    <text evidence="9">The sequence shown here is derived from an EMBL/GenBank/DDBJ whole genome shotgun (WGS) entry which is preliminary data.</text>
</comment>
<dbReference type="GO" id="GO:0005978">
    <property type="term" value="P:glycogen biosynthetic process"/>
    <property type="evidence" value="ECO:0007669"/>
    <property type="project" value="UniProtKB-KW"/>
</dbReference>
<dbReference type="Pfam" id="PF08323">
    <property type="entry name" value="Glyco_transf_5"/>
    <property type="match status" value="1"/>
</dbReference>
<comment type="similarity">
    <text evidence="2">Belongs to the glycosyltransferase 1 family. Bacterial/plant glycogen synthase subfamily.</text>
</comment>